<comment type="caution">
    <text evidence="2">The sequence shown here is derived from an EMBL/GenBank/DDBJ whole genome shotgun (WGS) entry which is preliminary data.</text>
</comment>
<organism evidence="2 3">
    <name type="scientific">Trichoglossum hirsutum</name>
    <dbReference type="NCBI Taxonomy" id="265104"/>
    <lineage>
        <taxon>Eukaryota</taxon>
        <taxon>Fungi</taxon>
        <taxon>Dikarya</taxon>
        <taxon>Ascomycota</taxon>
        <taxon>Pezizomycotina</taxon>
        <taxon>Geoglossomycetes</taxon>
        <taxon>Geoglossales</taxon>
        <taxon>Geoglossaceae</taxon>
        <taxon>Trichoglossum</taxon>
    </lineage>
</organism>
<feature type="region of interest" description="Disordered" evidence="1">
    <location>
        <begin position="71"/>
        <end position="99"/>
    </location>
</feature>
<dbReference type="Proteomes" id="UP000750711">
    <property type="component" value="Unassembled WGS sequence"/>
</dbReference>
<sequence length="153" mass="16652">MSRRPSQERLHSVEANVGTLAMAGGAVAAINEVEKAVEGNSLKHGIHAGIGAAAMAVGYEMVQDAQRNDQRDLPADCDLPCKHQRRHRSTSMCSDRSREPRHHLLHLAEEAAGAWAATKSVMGDKDHKKLHLVEEVLGAVGLYKDAKERSKES</sequence>
<evidence type="ECO:0000256" key="1">
    <source>
        <dbReference type="SAM" id="MobiDB-lite"/>
    </source>
</evidence>
<evidence type="ECO:0000313" key="2">
    <source>
        <dbReference type="EMBL" id="KAH0562946.1"/>
    </source>
</evidence>
<gene>
    <name evidence="2" type="ORF">GP486_002492</name>
</gene>
<name>A0A9P8LEW8_9PEZI</name>
<keyword evidence="3" id="KW-1185">Reference proteome</keyword>
<dbReference type="AlphaFoldDB" id="A0A9P8LEW8"/>
<dbReference type="EMBL" id="JAGHQM010000280">
    <property type="protein sequence ID" value="KAH0562946.1"/>
    <property type="molecule type" value="Genomic_DNA"/>
</dbReference>
<proteinExistence type="predicted"/>
<accession>A0A9P8LEW8</accession>
<reference evidence="2" key="1">
    <citation type="submission" date="2021-03" db="EMBL/GenBank/DDBJ databases">
        <title>Comparative genomics and phylogenomic investigation of the class Geoglossomycetes provide insights into ecological specialization and systematics.</title>
        <authorList>
            <person name="Melie T."/>
            <person name="Pirro S."/>
            <person name="Miller A.N."/>
            <person name="Quandt A."/>
        </authorList>
    </citation>
    <scope>NUCLEOTIDE SEQUENCE</scope>
    <source>
        <strain evidence="2">CAQ_001_2017</strain>
    </source>
</reference>
<protein>
    <submittedName>
        <fullName evidence="2">Uncharacterized protein</fullName>
    </submittedName>
</protein>
<evidence type="ECO:0000313" key="3">
    <source>
        <dbReference type="Proteomes" id="UP000750711"/>
    </source>
</evidence>